<dbReference type="Proteomes" id="UP000521943">
    <property type="component" value="Unassembled WGS sequence"/>
</dbReference>
<accession>A0A8H6HNU0</accession>
<keyword evidence="3" id="KW-1185">Reference proteome</keyword>
<name>A0A8H6HNU0_9AGAR</name>
<feature type="chain" id="PRO_5034601522" evidence="1">
    <location>
        <begin position="22"/>
        <end position="163"/>
    </location>
</feature>
<dbReference type="AlphaFoldDB" id="A0A8H6HNU0"/>
<dbReference type="EMBL" id="JACGCI010000059">
    <property type="protein sequence ID" value="KAF6750029.1"/>
    <property type="molecule type" value="Genomic_DNA"/>
</dbReference>
<comment type="caution">
    <text evidence="2">The sequence shown here is derived from an EMBL/GenBank/DDBJ whole genome shotgun (WGS) entry which is preliminary data.</text>
</comment>
<evidence type="ECO:0000313" key="2">
    <source>
        <dbReference type="EMBL" id="KAF6750029.1"/>
    </source>
</evidence>
<reference evidence="2 3" key="1">
    <citation type="submission" date="2020-07" db="EMBL/GenBank/DDBJ databases">
        <title>Comparative genomics of pyrophilous fungi reveals a link between fire events and developmental genes.</title>
        <authorList>
            <consortium name="DOE Joint Genome Institute"/>
            <person name="Steindorff A.S."/>
            <person name="Carver A."/>
            <person name="Calhoun S."/>
            <person name="Stillman K."/>
            <person name="Liu H."/>
            <person name="Lipzen A."/>
            <person name="Pangilinan J."/>
            <person name="Labutti K."/>
            <person name="Bruns T.D."/>
            <person name="Grigoriev I.V."/>
        </authorList>
    </citation>
    <scope>NUCLEOTIDE SEQUENCE [LARGE SCALE GENOMIC DNA]</scope>
    <source>
        <strain evidence="2 3">CBS 144469</strain>
    </source>
</reference>
<feature type="signal peptide" evidence="1">
    <location>
        <begin position="1"/>
        <end position="21"/>
    </location>
</feature>
<evidence type="ECO:0000313" key="3">
    <source>
        <dbReference type="Proteomes" id="UP000521943"/>
    </source>
</evidence>
<sequence>MKVPIPSILLGLLSLSTYASAYLDHNELDARDSTNSLLVERNTVDVPFEPSLRSFLEGAAHAYQRALDDHDELLEARDEKIRIHFFAMLNGRALNMDGSFMEAYKSWNSHVMQMALAQQHPEYSLDKARCELFDGERRSIPTLNSVLPNSMVVLQCRPWVHTH</sequence>
<dbReference type="OrthoDB" id="3095851at2759"/>
<proteinExistence type="predicted"/>
<protein>
    <submittedName>
        <fullName evidence="2">Uncharacterized protein</fullName>
    </submittedName>
</protein>
<evidence type="ECO:0000256" key="1">
    <source>
        <dbReference type="SAM" id="SignalP"/>
    </source>
</evidence>
<gene>
    <name evidence="2" type="ORF">DFP72DRAFT_517375</name>
</gene>
<organism evidence="2 3">
    <name type="scientific">Ephemerocybe angulata</name>
    <dbReference type="NCBI Taxonomy" id="980116"/>
    <lineage>
        <taxon>Eukaryota</taxon>
        <taxon>Fungi</taxon>
        <taxon>Dikarya</taxon>
        <taxon>Basidiomycota</taxon>
        <taxon>Agaricomycotina</taxon>
        <taxon>Agaricomycetes</taxon>
        <taxon>Agaricomycetidae</taxon>
        <taxon>Agaricales</taxon>
        <taxon>Agaricineae</taxon>
        <taxon>Psathyrellaceae</taxon>
        <taxon>Ephemerocybe</taxon>
    </lineage>
</organism>
<keyword evidence="1" id="KW-0732">Signal</keyword>